<dbReference type="EMBL" id="PGTB01000079">
    <property type="protein sequence ID" value="PJE35642.1"/>
    <property type="molecule type" value="Genomic_DNA"/>
</dbReference>
<dbReference type="SMART" id="SM00363">
    <property type="entry name" value="S4"/>
    <property type="match status" value="1"/>
</dbReference>
<reference evidence="4 5" key="1">
    <citation type="journal article" date="2018" name="Int. J. Syst. Evol. Microbiol.">
        <title>Pseudooceanicola lipolyticus sp. nov., a marine alphaproteobacterium, reclassification of Oceanicola flagellatus as Pseudooceanicola flagellatus comb. nov. and emended description of the genus Pseudooceanicola.</title>
        <authorList>
            <person name="Huang M.-M."/>
            <person name="Guo L.-L."/>
            <person name="Wu Y.-H."/>
            <person name="Lai Q.-L."/>
            <person name="Shao Z.-Z."/>
            <person name="Wang C.-S."/>
            <person name="Wu M."/>
            <person name="Xu X.-W."/>
        </authorList>
    </citation>
    <scope>NUCLEOTIDE SEQUENCE [LARGE SCALE GENOMIC DNA]</scope>
    <source>
        <strain evidence="4 5">157</strain>
    </source>
</reference>
<organism evidence="4 5">
    <name type="scientific">Pseudooceanicola lipolyticus</name>
    <dbReference type="NCBI Taxonomy" id="2029104"/>
    <lineage>
        <taxon>Bacteria</taxon>
        <taxon>Pseudomonadati</taxon>
        <taxon>Pseudomonadota</taxon>
        <taxon>Alphaproteobacteria</taxon>
        <taxon>Rhodobacterales</taxon>
        <taxon>Paracoccaceae</taxon>
        <taxon>Pseudooceanicola</taxon>
    </lineage>
</organism>
<dbReference type="InterPro" id="IPR002942">
    <property type="entry name" value="S4_RNA-bd"/>
</dbReference>
<accession>A0A2M8IYQ5</accession>
<sequence>MAGGADKLRLDKWLWQARFFKTRTLAARQVSGGHVRLNGTRVEKPAHAVTPGDVLTFTQARQVRVVRVLALGDRRGPAPEAQLLYEDLAPPEPTARGGGERPTKRDRRALDAIRRGTDPS</sequence>
<feature type="region of interest" description="Disordered" evidence="2">
    <location>
        <begin position="85"/>
        <end position="120"/>
    </location>
</feature>
<protein>
    <submittedName>
        <fullName evidence="4">RNA-binding protein S4</fullName>
    </submittedName>
</protein>
<evidence type="ECO:0000256" key="1">
    <source>
        <dbReference type="PROSITE-ProRule" id="PRU00182"/>
    </source>
</evidence>
<dbReference type="PROSITE" id="PS50889">
    <property type="entry name" value="S4"/>
    <property type="match status" value="1"/>
</dbReference>
<comment type="caution">
    <text evidence="4">The sequence shown here is derived from an EMBL/GenBank/DDBJ whole genome shotgun (WGS) entry which is preliminary data.</text>
</comment>
<evidence type="ECO:0000259" key="3">
    <source>
        <dbReference type="SMART" id="SM00363"/>
    </source>
</evidence>
<dbReference type="Gene3D" id="3.10.290.10">
    <property type="entry name" value="RNA-binding S4 domain"/>
    <property type="match status" value="1"/>
</dbReference>
<dbReference type="InterPro" id="IPR036986">
    <property type="entry name" value="S4_RNA-bd_sf"/>
</dbReference>
<keyword evidence="1" id="KW-0694">RNA-binding</keyword>
<feature type="compositionally biased region" description="Basic and acidic residues" evidence="2">
    <location>
        <begin position="98"/>
        <end position="120"/>
    </location>
</feature>
<dbReference type="OrthoDB" id="9797176at2"/>
<dbReference type="Proteomes" id="UP000231553">
    <property type="component" value="Unassembled WGS sequence"/>
</dbReference>
<dbReference type="CDD" id="cd00165">
    <property type="entry name" value="S4"/>
    <property type="match status" value="1"/>
</dbReference>
<dbReference type="SUPFAM" id="SSF55174">
    <property type="entry name" value="Alpha-L RNA-binding motif"/>
    <property type="match status" value="1"/>
</dbReference>
<proteinExistence type="predicted"/>
<gene>
    <name evidence="4" type="ORF">CVM52_16090</name>
</gene>
<dbReference type="Pfam" id="PF01479">
    <property type="entry name" value="S4"/>
    <property type="match status" value="1"/>
</dbReference>
<dbReference type="AlphaFoldDB" id="A0A2M8IYQ5"/>
<evidence type="ECO:0000313" key="4">
    <source>
        <dbReference type="EMBL" id="PJE35642.1"/>
    </source>
</evidence>
<evidence type="ECO:0000256" key="2">
    <source>
        <dbReference type="SAM" id="MobiDB-lite"/>
    </source>
</evidence>
<keyword evidence="5" id="KW-1185">Reference proteome</keyword>
<dbReference type="GO" id="GO:0003723">
    <property type="term" value="F:RNA binding"/>
    <property type="evidence" value="ECO:0007669"/>
    <property type="project" value="UniProtKB-KW"/>
</dbReference>
<name>A0A2M8IYQ5_9RHOB</name>
<dbReference type="RefSeq" id="WP_100163498.1">
    <property type="nucleotide sequence ID" value="NZ_PGTB01000079.1"/>
</dbReference>
<feature type="domain" description="RNA-binding S4" evidence="3">
    <location>
        <begin position="8"/>
        <end position="71"/>
    </location>
</feature>
<evidence type="ECO:0000313" key="5">
    <source>
        <dbReference type="Proteomes" id="UP000231553"/>
    </source>
</evidence>